<feature type="chain" id="PRO_5020765712" evidence="4">
    <location>
        <begin position="24"/>
        <end position="1184"/>
    </location>
</feature>
<evidence type="ECO:0000256" key="1">
    <source>
        <dbReference type="ARBA" id="ARBA00022729"/>
    </source>
</evidence>
<keyword evidence="1 4" id="KW-0732">Signal</keyword>
<evidence type="ECO:0000313" key="6">
    <source>
        <dbReference type="EMBL" id="RXR02696.1"/>
    </source>
</evidence>
<dbReference type="InterPro" id="IPR001434">
    <property type="entry name" value="OmcB-like_DUF11"/>
</dbReference>
<dbReference type="Proteomes" id="UP000289784">
    <property type="component" value="Unassembled WGS sequence"/>
</dbReference>
<sequence>MKHGTKRLLALAVAVCAIQAAPAQVVISQVYGGGGNSGAPLRSDFIELHNTSAQEVSLAGWTVQYASATGTSWQRTELSGSIPAGGYYLVKQADGSNAAAPALPDPDATGAIAMSGTAGKVALVANGAALSGACPTGNVDFVGFGSTASCAEGSAPTPNLSNATAALRADAGCTDTNNNAADFATGTPAPRNSASAANICGAAGQAVLTAADISQDEASGAFVFTFTLNQPAAAGGVQVDWTTADGTATAGSDYTAASGTLRIAQGQTSATVSVQVIDDAVTEADETFFLRLSNAAGAVLGRQQVQATIVNDDVSLTAIHAIQGNGSRSPMEGALVYTTGIVTGVKSAGFFLQARDADADADPATSEGIYVYTGSAPPAAVAVGNEVRVSGTVLEYVPSTDPYQLPLTEIGGAPTVSLLSTGNALPAPIALTPDFPSASGGLEQLERLEGMRVTAASLTVVAPTGGNTNETSATGTSNGILQAVVTGVARPFREPGIEAPTPAPSGSSMPPIPQWDANPELFTLDSDSLGGAAYTLDLSVGAVITGYTGPLDYGFRRYTLHRDPAVAIQVTPGQLPQAARLPTSDEFTVAGYNLERFFDTTNDPAIGEPVLTAAAFERRLAKASLTVRDYLHLPDILATVEVENLSVLQTLAARINADAVAAGASDPQYVAYLEEGNDVGGIDVGFLVKTAAVTGAVARVEVGAVTQHGKDTTWVQPDGQSSLLNDRPPLALDATVHYADGRSFPITVIAVHQRSLNGAETDDAAGERVRAKRQKQAEYLAGLIQQMQQADPERRIAVLGDFNAFQFNDGYVDAMNVVTGTPTPDAQTVVAGDGIDLVDPDLVNLGTLEEPGQQYSFVFGGNAQTLDHVLGNEALLLAATSFGLDHARVNADFPEVARNDATSPSRLSDHDPVVAYFEFRHRADLAVSAAASVQSVRAGAPLQYTAQLTNLGPEAAEFPGVGFALNAALPDMVVTAPAGWSCDTAQVANGNTSVACTATSLAVQDSASFAVRATSLAAQAGGQATLSVASSTQSFDPDATNDAAAASIAVQAANVADLAIALSGDASISRRTFSADYTATLRNIGNVRAARPTVELSGNTMTLLTAVVPPLGWVCLPRGSLRATSYRCTALLPLEAGRQAVFRLRVPARPTPASGVIEVKASTQTGSSEADLGNNTASFQTVVR</sequence>
<dbReference type="Pfam" id="PF00932">
    <property type="entry name" value="LTD"/>
    <property type="match status" value="1"/>
</dbReference>
<reference evidence="6 7" key="1">
    <citation type="submission" date="2019-01" db="EMBL/GenBank/DDBJ databases">
        <title>Pseudoxanthomonas composti sp. nov., isolated from compost.</title>
        <authorList>
            <person name="Yang G."/>
        </authorList>
    </citation>
    <scope>NUCLEOTIDE SEQUENCE [LARGE SCALE GENOMIC DNA]</scope>
    <source>
        <strain evidence="6 7">GSS15</strain>
    </source>
</reference>
<dbReference type="SUPFAM" id="SSF141072">
    <property type="entry name" value="CalX-like"/>
    <property type="match status" value="1"/>
</dbReference>
<comment type="caution">
    <text evidence="6">The sequence shown here is derived from an EMBL/GenBank/DDBJ whole genome shotgun (WGS) entry which is preliminary data.</text>
</comment>
<feature type="domain" description="LTD" evidence="5">
    <location>
        <begin position="12"/>
        <end position="189"/>
    </location>
</feature>
<dbReference type="Gene3D" id="2.60.40.2030">
    <property type="match status" value="1"/>
</dbReference>
<dbReference type="GO" id="GO:0016020">
    <property type="term" value="C:membrane"/>
    <property type="evidence" value="ECO:0007669"/>
    <property type="project" value="InterPro"/>
</dbReference>
<dbReference type="RefSeq" id="WP_129471963.1">
    <property type="nucleotide sequence ID" value="NZ_SAWZ01000008.1"/>
</dbReference>
<dbReference type="InterPro" id="IPR013783">
    <property type="entry name" value="Ig-like_fold"/>
</dbReference>
<dbReference type="Pfam" id="PF03160">
    <property type="entry name" value="Calx-beta"/>
    <property type="match status" value="1"/>
</dbReference>
<dbReference type="Pfam" id="PF01345">
    <property type="entry name" value="DUF11"/>
    <property type="match status" value="1"/>
</dbReference>
<evidence type="ECO:0000256" key="4">
    <source>
        <dbReference type="SAM" id="SignalP"/>
    </source>
</evidence>
<dbReference type="InterPro" id="IPR001322">
    <property type="entry name" value="Lamin_tail_dom"/>
</dbReference>
<dbReference type="InterPro" id="IPR036415">
    <property type="entry name" value="Lamin_tail_dom_sf"/>
</dbReference>
<name>A0A4Q1JSP8_9GAMM</name>
<organism evidence="6 7">
    <name type="scientific">Pseudoxanthomonas composti</name>
    <dbReference type="NCBI Taxonomy" id="2137479"/>
    <lineage>
        <taxon>Bacteria</taxon>
        <taxon>Pseudomonadati</taxon>
        <taxon>Pseudomonadota</taxon>
        <taxon>Gammaproteobacteria</taxon>
        <taxon>Lysobacterales</taxon>
        <taxon>Lysobacteraceae</taxon>
        <taxon>Pseudoxanthomonas</taxon>
    </lineage>
</organism>
<evidence type="ECO:0000256" key="3">
    <source>
        <dbReference type="ARBA" id="ARBA00022837"/>
    </source>
</evidence>
<dbReference type="GO" id="GO:0007154">
    <property type="term" value="P:cell communication"/>
    <property type="evidence" value="ECO:0007669"/>
    <property type="project" value="InterPro"/>
</dbReference>
<dbReference type="SMART" id="SM00237">
    <property type="entry name" value="Calx_beta"/>
    <property type="match status" value="1"/>
</dbReference>
<dbReference type="PANTHER" id="PTHR42834:SF1">
    <property type="entry name" value="ENDONUCLEASE_EXONUCLEASE_PHOSPHATASE FAMILY PROTEIN (AFU_ORTHOLOGUE AFUA_3G09210)"/>
    <property type="match status" value="1"/>
</dbReference>
<dbReference type="PROSITE" id="PS51841">
    <property type="entry name" value="LTD"/>
    <property type="match status" value="1"/>
</dbReference>
<protein>
    <submittedName>
        <fullName evidence="6">Nuclease</fullName>
    </submittedName>
</protein>
<gene>
    <name evidence="6" type="ORF">EPA99_14525</name>
</gene>
<keyword evidence="2" id="KW-0677">Repeat</keyword>
<dbReference type="InterPro" id="IPR003644">
    <property type="entry name" value="Calx_beta"/>
</dbReference>
<dbReference type="CDD" id="cd04486">
    <property type="entry name" value="YhcR_OBF_like"/>
    <property type="match status" value="1"/>
</dbReference>
<dbReference type="SUPFAM" id="SSF74853">
    <property type="entry name" value="Lamin A/C globular tail domain"/>
    <property type="match status" value="1"/>
</dbReference>
<dbReference type="InterPro" id="IPR038081">
    <property type="entry name" value="CalX-like_sf"/>
</dbReference>
<dbReference type="EMBL" id="SAWZ01000008">
    <property type="protein sequence ID" value="RXR02696.1"/>
    <property type="molecule type" value="Genomic_DNA"/>
</dbReference>
<keyword evidence="7" id="KW-1185">Reference proteome</keyword>
<evidence type="ECO:0000259" key="5">
    <source>
        <dbReference type="PROSITE" id="PS51841"/>
    </source>
</evidence>
<dbReference type="InterPro" id="IPR036691">
    <property type="entry name" value="Endo/exonu/phosph_ase_sf"/>
</dbReference>
<dbReference type="Gene3D" id="2.60.40.10">
    <property type="entry name" value="Immunoglobulins"/>
    <property type="match status" value="1"/>
</dbReference>
<evidence type="ECO:0000256" key="2">
    <source>
        <dbReference type="ARBA" id="ARBA00022737"/>
    </source>
</evidence>
<dbReference type="AlphaFoldDB" id="A0A4Q1JSP8"/>
<dbReference type="SUPFAM" id="SSF56219">
    <property type="entry name" value="DNase I-like"/>
    <property type="match status" value="1"/>
</dbReference>
<accession>A0A4Q1JSP8</accession>
<proteinExistence type="predicted"/>
<dbReference type="PANTHER" id="PTHR42834">
    <property type="entry name" value="ENDONUCLEASE/EXONUCLEASE/PHOSPHATASE FAMILY PROTEIN (AFU_ORTHOLOGUE AFUA_3G09210)"/>
    <property type="match status" value="1"/>
</dbReference>
<keyword evidence="3" id="KW-0106">Calcium</keyword>
<dbReference type="Gene3D" id="3.60.10.10">
    <property type="entry name" value="Endonuclease/exonuclease/phosphatase"/>
    <property type="match status" value="1"/>
</dbReference>
<dbReference type="OrthoDB" id="9800417at2"/>
<feature type="signal peptide" evidence="4">
    <location>
        <begin position="1"/>
        <end position="23"/>
    </location>
</feature>
<evidence type="ECO:0000313" key="7">
    <source>
        <dbReference type="Proteomes" id="UP000289784"/>
    </source>
</evidence>